<dbReference type="InterPro" id="IPR020843">
    <property type="entry name" value="ER"/>
</dbReference>
<dbReference type="InterPro" id="IPR013154">
    <property type="entry name" value="ADH-like_N"/>
</dbReference>
<dbReference type="InterPro" id="IPR011032">
    <property type="entry name" value="GroES-like_sf"/>
</dbReference>
<sequence>MTSLRPKNTQKTLVARKGGRWEIEERALIPALREGEVMIRVMAIALNPSDVKQLDLTPIEGAVCGCDLSGIVTDMSKTNISKSLRIGDHVSSFVFGCNPNRPDNGAFSEYVVVRSEFCIRLPKSIDFAEGSSFGVGLVTCGLALRSLKLINDSGEATKNNFGEMVLVYGGSTATGTLAIQLLHQLGYNPVATSSPHNFSLLREYGATAVFDYNNTACGVEIRNYTKNHLNRVLDCIGNNQSTTISYEAIGTLGGRYTSVAPFPGRLVLRRKQVHPDWILGYTVFGDDVRFDDTYKKTADPKDGIFTSIWILKMEKLLASGCIKSHPIQLREDGLRGIVRDADLLRHQKVSGHKLVYVMQDY</sequence>
<dbReference type="STRING" id="1448308.A0A2T2NQM3"/>
<keyword evidence="3" id="KW-0521">NADP</keyword>
<dbReference type="Gene3D" id="3.40.50.720">
    <property type="entry name" value="NAD(P)-binding Rossmann-like Domain"/>
    <property type="match status" value="1"/>
</dbReference>
<reference evidence="6 7" key="1">
    <citation type="journal article" date="2018" name="Front. Microbiol.">
        <title>Genome-Wide Analysis of Corynespora cassiicola Leaf Fall Disease Putative Effectors.</title>
        <authorList>
            <person name="Lopez D."/>
            <person name="Ribeiro S."/>
            <person name="Label P."/>
            <person name="Fumanal B."/>
            <person name="Venisse J.S."/>
            <person name="Kohler A."/>
            <person name="de Oliveira R.R."/>
            <person name="Labutti K."/>
            <person name="Lipzen A."/>
            <person name="Lail K."/>
            <person name="Bauer D."/>
            <person name="Ohm R.A."/>
            <person name="Barry K.W."/>
            <person name="Spatafora J."/>
            <person name="Grigoriev I.V."/>
            <person name="Martin F.M."/>
            <person name="Pujade-Renaud V."/>
        </authorList>
    </citation>
    <scope>NUCLEOTIDE SEQUENCE [LARGE SCALE GENOMIC DNA]</scope>
    <source>
        <strain evidence="6 7">Philippines</strain>
    </source>
</reference>
<dbReference type="InterPro" id="IPR013149">
    <property type="entry name" value="ADH-like_C"/>
</dbReference>
<dbReference type="Gene3D" id="3.90.180.10">
    <property type="entry name" value="Medium-chain alcohol dehydrogenases, catalytic domain"/>
    <property type="match status" value="1"/>
</dbReference>
<gene>
    <name evidence="6" type="ORF">BS50DRAFT_609623</name>
</gene>
<evidence type="ECO:0000256" key="2">
    <source>
        <dbReference type="ARBA" id="ARBA00011245"/>
    </source>
</evidence>
<protein>
    <submittedName>
        <fullName evidence="6">GroES-like protein</fullName>
    </submittedName>
</protein>
<dbReference type="PANTHER" id="PTHR45348:SF6">
    <property type="entry name" value="TRANS-ENOYL REDUCTASE APDC"/>
    <property type="match status" value="1"/>
</dbReference>
<comment type="subunit">
    <text evidence="2">Monomer.</text>
</comment>
<keyword evidence="7" id="KW-1185">Reference proteome</keyword>
<organism evidence="6 7">
    <name type="scientific">Corynespora cassiicola Philippines</name>
    <dbReference type="NCBI Taxonomy" id="1448308"/>
    <lineage>
        <taxon>Eukaryota</taxon>
        <taxon>Fungi</taxon>
        <taxon>Dikarya</taxon>
        <taxon>Ascomycota</taxon>
        <taxon>Pezizomycotina</taxon>
        <taxon>Dothideomycetes</taxon>
        <taxon>Pleosporomycetidae</taxon>
        <taxon>Pleosporales</taxon>
        <taxon>Corynesporascaceae</taxon>
        <taxon>Corynespora</taxon>
    </lineage>
</organism>
<accession>A0A2T2NQM3</accession>
<dbReference type="PANTHER" id="PTHR45348">
    <property type="entry name" value="HYPOTHETICAL OXIDOREDUCTASE (EUROFUNG)"/>
    <property type="match status" value="1"/>
</dbReference>
<dbReference type="SUPFAM" id="SSF51735">
    <property type="entry name" value="NAD(P)-binding Rossmann-fold domains"/>
    <property type="match status" value="1"/>
</dbReference>
<name>A0A2T2NQM3_CORCC</name>
<evidence type="ECO:0000259" key="5">
    <source>
        <dbReference type="SMART" id="SM00829"/>
    </source>
</evidence>
<comment type="similarity">
    <text evidence="1">Belongs to the zinc-containing alcohol dehydrogenase family.</text>
</comment>
<feature type="domain" description="Enoyl reductase (ER)" evidence="5">
    <location>
        <begin position="18"/>
        <end position="356"/>
    </location>
</feature>
<dbReference type="InterPro" id="IPR047122">
    <property type="entry name" value="Trans-enoyl_RdTase-like"/>
</dbReference>
<dbReference type="AlphaFoldDB" id="A0A2T2NQM3"/>
<dbReference type="CDD" id="cd08249">
    <property type="entry name" value="enoyl_reductase_like"/>
    <property type="match status" value="1"/>
</dbReference>
<dbReference type="Proteomes" id="UP000240883">
    <property type="component" value="Unassembled WGS sequence"/>
</dbReference>
<dbReference type="Pfam" id="PF00107">
    <property type="entry name" value="ADH_zinc_N"/>
    <property type="match status" value="1"/>
</dbReference>
<dbReference type="SUPFAM" id="SSF50129">
    <property type="entry name" value="GroES-like"/>
    <property type="match status" value="1"/>
</dbReference>
<proteinExistence type="inferred from homology"/>
<evidence type="ECO:0000256" key="3">
    <source>
        <dbReference type="ARBA" id="ARBA00022857"/>
    </source>
</evidence>
<dbReference type="Pfam" id="PF08240">
    <property type="entry name" value="ADH_N"/>
    <property type="match status" value="1"/>
</dbReference>
<dbReference type="InterPro" id="IPR036291">
    <property type="entry name" value="NAD(P)-bd_dom_sf"/>
</dbReference>
<dbReference type="EMBL" id="KZ678134">
    <property type="protein sequence ID" value="PSN67735.1"/>
    <property type="molecule type" value="Genomic_DNA"/>
</dbReference>
<dbReference type="OrthoDB" id="48317at2759"/>
<evidence type="ECO:0000313" key="7">
    <source>
        <dbReference type="Proteomes" id="UP000240883"/>
    </source>
</evidence>
<evidence type="ECO:0000313" key="6">
    <source>
        <dbReference type="EMBL" id="PSN67735.1"/>
    </source>
</evidence>
<evidence type="ECO:0000256" key="4">
    <source>
        <dbReference type="ARBA" id="ARBA00023002"/>
    </source>
</evidence>
<dbReference type="GO" id="GO:0016651">
    <property type="term" value="F:oxidoreductase activity, acting on NAD(P)H"/>
    <property type="evidence" value="ECO:0007669"/>
    <property type="project" value="InterPro"/>
</dbReference>
<keyword evidence="4" id="KW-0560">Oxidoreductase</keyword>
<evidence type="ECO:0000256" key="1">
    <source>
        <dbReference type="ARBA" id="ARBA00008072"/>
    </source>
</evidence>
<dbReference type="SMART" id="SM00829">
    <property type="entry name" value="PKS_ER"/>
    <property type="match status" value="1"/>
</dbReference>